<dbReference type="Proteomes" id="UP000095390">
    <property type="component" value="Unassembled WGS sequence"/>
</dbReference>
<protein>
    <submittedName>
        <fullName evidence="6">NlpC/P60 family</fullName>
    </submittedName>
</protein>
<dbReference type="SMART" id="SM00635">
    <property type="entry name" value="BID_2"/>
    <property type="match status" value="1"/>
</dbReference>
<dbReference type="EMBL" id="CYYC01000016">
    <property type="protein sequence ID" value="CUM99229.1"/>
    <property type="molecule type" value="Genomic_DNA"/>
</dbReference>
<accession>A0A173TAW1</accession>
<keyword evidence="4" id="KW-0788">Thiol protease</keyword>
<comment type="similarity">
    <text evidence="1">Belongs to the peptidase C40 family.</text>
</comment>
<dbReference type="GO" id="GO:0008234">
    <property type="term" value="F:cysteine-type peptidase activity"/>
    <property type="evidence" value="ECO:0007669"/>
    <property type="project" value="UniProtKB-KW"/>
</dbReference>
<keyword evidence="2" id="KW-0645">Protease</keyword>
<evidence type="ECO:0000256" key="2">
    <source>
        <dbReference type="ARBA" id="ARBA00022670"/>
    </source>
</evidence>
<evidence type="ECO:0000259" key="5">
    <source>
        <dbReference type="SMART" id="SM00635"/>
    </source>
</evidence>
<dbReference type="RefSeq" id="WP_022170514.1">
    <property type="nucleotide sequence ID" value="NZ_DAWEPI010000014.1"/>
</dbReference>
<dbReference type="InterPro" id="IPR038765">
    <property type="entry name" value="Papain-like_cys_pep_sf"/>
</dbReference>
<dbReference type="SUPFAM" id="SSF54001">
    <property type="entry name" value="Cysteine proteinases"/>
    <property type="match status" value="1"/>
</dbReference>
<reference evidence="6 7" key="1">
    <citation type="submission" date="2015-09" db="EMBL/GenBank/DDBJ databases">
        <authorList>
            <consortium name="Pathogen Informatics"/>
        </authorList>
    </citation>
    <scope>NUCLEOTIDE SEQUENCE [LARGE SCALE GENOMIC DNA]</scope>
    <source>
        <strain evidence="6 7">2789STDY5834966</strain>
    </source>
</reference>
<evidence type="ECO:0000256" key="3">
    <source>
        <dbReference type="ARBA" id="ARBA00022801"/>
    </source>
</evidence>
<sequence length="266" mass="29494">MSTYQRTGKRIFFFTVFFMAVLLFVGKGNVQAKRKSVALNKTTVTAYKGMAPVKLKVKNVKKGKNIIWFSSKSSVAEVSQDGTVTFHKKGNAIVQAKVGKKTLKCIVSVCSKKAYKAVEKAKKFHSARNMSYSQGNRMGKRSVDCSSFCGRCYLPQGITMGGSTSWCNTAAGMALWSTKKGKVVANSGVSIGKKKLLPGDLVFYKKGYNGRYKNIYHVEIFVGYEWRNNQLVGYTMSSITGNYPSILKRDYTSRKGRVAQIARPAQ</sequence>
<dbReference type="AlphaFoldDB" id="A0A173TAW1"/>
<keyword evidence="3" id="KW-0378">Hydrolase</keyword>
<name>A0A173TAW1_9FIRM</name>
<evidence type="ECO:0000256" key="1">
    <source>
        <dbReference type="ARBA" id="ARBA00007074"/>
    </source>
</evidence>
<proteinExistence type="inferred from homology"/>
<evidence type="ECO:0000256" key="4">
    <source>
        <dbReference type="ARBA" id="ARBA00022807"/>
    </source>
</evidence>
<dbReference type="GO" id="GO:0006508">
    <property type="term" value="P:proteolysis"/>
    <property type="evidence" value="ECO:0007669"/>
    <property type="project" value="UniProtKB-KW"/>
</dbReference>
<evidence type="ECO:0000313" key="6">
    <source>
        <dbReference type="EMBL" id="CUM99229.1"/>
    </source>
</evidence>
<dbReference type="SUPFAM" id="SSF49373">
    <property type="entry name" value="Invasin/intimin cell-adhesion fragments"/>
    <property type="match status" value="1"/>
</dbReference>
<gene>
    <name evidence="6" type="ORF">ERS852578_01522</name>
</gene>
<dbReference type="Pfam" id="PF00877">
    <property type="entry name" value="NLPC_P60"/>
    <property type="match status" value="1"/>
</dbReference>
<evidence type="ECO:0000313" key="7">
    <source>
        <dbReference type="Proteomes" id="UP000095390"/>
    </source>
</evidence>
<dbReference type="Gene3D" id="2.60.40.1080">
    <property type="match status" value="1"/>
</dbReference>
<dbReference type="OrthoDB" id="1771471at2"/>
<organism evidence="6 7">
    <name type="scientific">Anaerobutyricum hallii</name>
    <dbReference type="NCBI Taxonomy" id="39488"/>
    <lineage>
        <taxon>Bacteria</taxon>
        <taxon>Bacillati</taxon>
        <taxon>Bacillota</taxon>
        <taxon>Clostridia</taxon>
        <taxon>Lachnospirales</taxon>
        <taxon>Lachnospiraceae</taxon>
        <taxon>Anaerobutyricum</taxon>
    </lineage>
</organism>
<dbReference type="InterPro" id="IPR003343">
    <property type="entry name" value="Big_2"/>
</dbReference>
<dbReference type="Gene3D" id="3.90.1720.10">
    <property type="entry name" value="endopeptidase domain like (from Nostoc punctiforme)"/>
    <property type="match status" value="1"/>
</dbReference>
<dbReference type="InterPro" id="IPR000064">
    <property type="entry name" value="NLP_P60_dom"/>
</dbReference>
<feature type="domain" description="BIG2" evidence="5">
    <location>
        <begin position="33"/>
        <end position="108"/>
    </location>
</feature>
<dbReference type="InterPro" id="IPR008964">
    <property type="entry name" value="Invasin/intimin_cell_adhesion"/>
</dbReference>